<dbReference type="Proteomes" id="UP000683139">
    <property type="component" value="Unassembled WGS sequence"/>
</dbReference>
<proteinExistence type="predicted"/>
<keyword evidence="1" id="KW-1133">Transmembrane helix</keyword>
<dbReference type="SMART" id="SM00257">
    <property type="entry name" value="LysM"/>
    <property type="match status" value="1"/>
</dbReference>
<feature type="transmembrane region" description="Helical" evidence="1">
    <location>
        <begin position="44"/>
        <end position="64"/>
    </location>
</feature>
<comment type="caution">
    <text evidence="3">The sequence shown here is derived from an EMBL/GenBank/DDBJ whole genome shotgun (WGS) entry which is preliminary data.</text>
</comment>
<reference evidence="3" key="1">
    <citation type="submission" date="2021-03" db="EMBL/GenBank/DDBJ databases">
        <title>Antimicrobial resistance genes in bacteria isolated from Japanese honey, and their potential for conferring macrolide and lincosamide resistance in the American foulbrood pathogen Paenibacillus larvae.</title>
        <authorList>
            <person name="Okamoto M."/>
            <person name="Kumagai M."/>
            <person name="Kanamori H."/>
            <person name="Takamatsu D."/>
        </authorList>
    </citation>
    <scope>NUCLEOTIDE SEQUENCE</scope>
    <source>
        <strain evidence="3">J40TS1</strain>
    </source>
</reference>
<dbReference type="EMBL" id="BOSE01000001">
    <property type="protein sequence ID" value="GIP14935.1"/>
    <property type="molecule type" value="Genomic_DNA"/>
</dbReference>
<gene>
    <name evidence="3" type="ORF">J40TS1_05770</name>
</gene>
<organism evidence="3 4">
    <name type="scientific">Paenibacillus montaniterrae</name>
    <dbReference type="NCBI Taxonomy" id="429341"/>
    <lineage>
        <taxon>Bacteria</taxon>
        <taxon>Bacillati</taxon>
        <taxon>Bacillota</taxon>
        <taxon>Bacilli</taxon>
        <taxon>Bacillales</taxon>
        <taxon>Paenibacillaceae</taxon>
        <taxon>Paenibacillus</taxon>
    </lineage>
</organism>
<dbReference type="InterPro" id="IPR018392">
    <property type="entry name" value="LysM"/>
</dbReference>
<evidence type="ECO:0000259" key="2">
    <source>
        <dbReference type="PROSITE" id="PS51782"/>
    </source>
</evidence>
<evidence type="ECO:0000313" key="4">
    <source>
        <dbReference type="Proteomes" id="UP000683139"/>
    </source>
</evidence>
<keyword evidence="4" id="KW-1185">Reference proteome</keyword>
<keyword evidence="1" id="KW-0812">Transmembrane</keyword>
<dbReference type="AlphaFoldDB" id="A0A919YKL9"/>
<dbReference type="Gene3D" id="3.10.350.10">
    <property type="entry name" value="LysM domain"/>
    <property type="match status" value="1"/>
</dbReference>
<dbReference type="CDD" id="cd00118">
    <property type="entry name" value="LysM"/>
    <property type="match status" value="1"/>
</dbReference>
<feature type="domain" description="LysM" evidence="2">
    <location>
        <begin position="82"/>
        <end position="132"/>
    </location>
</feature>
<dbReference type="InterPro" id="IPR036779">
    <property type="entry name" value="LysM_dom_sf"/>
</dbReference>
<protein>
    <recommendedName>
        <fullName evidence="2">LysM domain-containing protein</fullName>
    </recommendedName>
</protein>
<accession>A0A919YKL9</accession>
<dbReference type="RefSeq" id="WP_213513113.1">
    <property type="nucleotide sequence ID" value="NZ_BOSE01000001.1"/>
</dbReference>
<evidence type="ECO:0000256" key="1">
    <source>
        <dbReference type="SAM" id="Phobius"/>
    </source>
</evidence>
<name>A0A919YKL9_9BACL</name>
<dbReference type="Pfam" id="PF01476">
    <property type="entry name" value="LysM"/>
    <property type="match status" value="1"/>
</dbReference>
<sequence>MSTYNPYAFQSYEVKASVSNKRYADNKSHAAVSKLKEFLHKQQLSKWFLCLFVILLFVTSFYLVRAAASTTSDDHIAIGEEKVITVSSGDTLWEIAAQHYSHIQDKNYAVYLIKDRNGLSSNIILPGDKLILPEE</sequence>
<dbReference type="SUPFAM" id="SSF54106">
    <property type="entry name" value="LysM domain"/>
    <property type="match status" value="1"/>
</dbReference>
<keyword evidence="1" id="KW-0472">Membrane</keyword>
<evidence type="ECO:0000313" key="3">
    <source>
        <dbReference type="EMBL" id="GIP14935.1"/>
    </source>
</evidence>
<dbReference type="PROSITE" id="PS51782">
    <property type="entry name" value="LYSM"/>
    <property type="match status" value="1"/>
</dbReference>